<evidence type="ECO:0000256" key="11">
    <source>
        <dbReference type="ARBA" id="ARBA00023157"/>
    </source>
</evidence>
<keyword evidence="9 14" id="KW-1133">Transmembrane helix</keyword>
<dbReference type="Gene3D" id="1.10.510.10">
    <property type="entry name" value="Transferase(Phosphotransferase) domain 1"/>
    <property type="match status" value="1"/>
</dbReference>
<evidence type="ECO:0000256" key="4">
    <source>
        <dbReference type="ARBA" id="ARBA00022692"/>
    </source>
</evidence>
<evidence type="ECO:0000256" key="5">
    <source>
        <dbReference type="ARBA" id="ARBA00022729"/>
    </source>
</evidence>
<comment type="catalytic activity">
    <reaction evidence="13">
        <text>L-threonyl-[protein] + ATP = O-phospho-L-threonyl-[protein] + ADP + H(+)</text>
        <dbReference type="Rhea" id="RHEA:46608"/>
        <dbReference type="Rhea" id="RHEA-COMP:11060"/>
        <dbReference type="Rhea" id="RHEA-COMP:11605"/>
        <dbReference type="ChEBI" id="CHEBI:15378"/>
        <dbReference type="ChEBI" id="CHEBI:30013"/>
        <dbReference type="ChEBI" id="CHEBI:30616"/>
        <dbReference type="ChEBI" id="CHEBI:61977"/>
        <dbReference type="ChEBI" id="CHEBI:456216"/>
    </reaction>
</comment>
<dbReference type="GO" id="GO:0004674">
    <property type="term" value="F:protein serine/threonine kinase activity"/>
    <property type="evidence" value="ECO:0007669"/>
    <property type="project" value="UniProtKB-KW"/>
</dbReference>
<dbReference type="EC" id="2.7.11.1" evidence="16"/>
<sequence>MIFKFSVKISFRIFQMIILLMDTADISIDIISQSRHFLLPSVLLTSLGYFDECANPKYNNCSKGSSCVNTQGSYHCSPNHGRFFALLVPLGTGIPVGLLILIAIGYWDWRKLNKIKERKIKQNFFKRNGGLLLQQQISSCAARLLLELTLFKIEELEKATDKFSENRILGKGGLGTVYKGMLSDGRIVAVKKANIINVRQVAQFINEVFILSQKNHRNIVKLFGCCLETEVPLLVYEYISNGTLSNHLHDEPNIYKISWENRLRIGAEIAGALAYLHSCATTAIFHRDIKSSNILLDENYKAVISDFGLSRSVSVDKTHLTTVVGGTFGYLDPEYFQSGQLNDKSDVYAFGVLLAEILTGQKAISSTRDDMGLAIRFRLAVKEQSLFEILEEIVACEGKEEEIFAVAKSAKRCLKINARKRPSMKEVATELDQLRKTREIPGHQESFVWSGPM</sequence>
<evidence type="ECO:0000256" key="7">
    <source>
        <dbReference type="ARBA" id="ARBA00022777"/>
    </source>
</evidence>
<dbReference type="EMBL" id="NKXS01002648">
    <property type="protein sequence ID" value="PIN12641.1"/>
    <property type="molecule type" value="Genomic_DNA"/>
</dbReference>
<evidence type="ECO:0000256" key="3">
    <source>
        <dbReference type="ARBA" id="ARBA00022679"/>
    </source>
</evidence>
<evidence type="ECO:0000256" key="10">
    <source>
        <dbReference type="ARBA" id="ARBA00023136"/>
    </source>
</evidence>
<evidence type="ECO:0000259" key="15">
    <source>
        <dbReference type="PROSITE" id="PS50011"/>
    </source>
</evidence>
<keyword evidence="3 16" id="KW-0808">Transferase</keyword>
<evidence type="ECO:0000256" key="8">
    <source>
        <dbReference type="ARBA" id="ARBA00022840"/>
    </source>
</evidence>
<keyword evidence="17" id="KW-1185">Reference proteome</keyword>
<dbReference type="SUPFAM" id="SSF56112">
    <property type="entry name" value="Protein kinase-like (PK-like)"/>
    <property type="match status" value="1"/>
</dbReference>
<keyword evidence="5" id="KW-0732">Signal</keyword>
<dbReference type="GO" id="GO:0005524">
    <property type="term" value="F:ATP binding"/>
    <property type="evidence" value="ECO:0007669"/>
    <property type="project" value="UniProtKB-KW"/>
</dbReference>
<keyword evidence="2 16" id="KW-0723">Serine/threonine-protein kinase</keyword>
<dbReference type="Pfam" id="PF07714">
    <property type="entry name" value="PK_Tyr_Ser-Thr"/>
    <property type="match status" value="1"/>
</dbReference>
<dbReference type="GO" id="GO:0007166">
    <property type="term" value="P:cell surface receptor signaling pathway"/>
    <property type="evidence" value="ECO:0007669"/>
    <property type="project" value="InterPro"/>
</dbReference>
<keyword evidence="6" id="KW-0547">Nucleotide-binding</keyword>
<keyword evidence="11" id="KW-1015">Disulfide bond</keyword>
<dbReference type="InterPro" id="IPR045274">
    <property type="entry name" value="WAK-like"/>
</dbReference>
<evidence type="ECO:0000256" key="2">
    <source>
        <dbReference type="ARBA" id="ARBA00022527"/>
    </source>
</evidence>
<dbReference type="InterPro" id="IPR011009">
    <property type="entry name" value="Kinase-like_dom_sf"/>
</dbReference>
<dbReference type="PROSITE" id="PS00108">
    <property type="entry name" value="PROTEIN_KINASE_ST"/>
    <property type="match status" value="1"/>
</dbReference>
<evidence type="ECO:0000313" key="17">
    <source>
        <dbReference type="Proteomes" id="UP000231279"/>
    </source>
</evidence>
<feature type="transmembrane region" description="Helical" evidence="14">
    <location>
        <begin position="83"/>
        <end position="109"/>
    </location>
</feature>
<comment type="caution">
    <text evidence="16">The sequence shown here is derived from an EMBL/GenBank/DDBJ whole genome shotgun (WGS) entry which is preliminary data.</text>
</comment>
<evidence type="ECO:0000256" key="12">
    <source>
        <dbReference type="ARBA" id="ARBA00047558"/>
    </source>
</evidence>
<reference evidence="17" key="1">
    <citation type="journal article" date="2018" name="Gigascience">
        <title>Genome assembly of the Pink Ipe (Handroanthus impetiginosus, Bignoniaceae), a highly valued, ecologically keystone Neotropical timber forest tree.</title>
        <authorList>
            <person name="Silva-Junior O.B."/>
            <person name="Grattapaglia D."/>
            <person name="Novaes E."/>
            <person name="Collevatti R.G."/>
        </authorList>
    </citation>
    <scope>NUCLEOTIDE SEQUENCE [LARGE SCALE GENOMIC DNA]</scope>
    <source>
        <strain evidence="17">cv. UFG-1</strain>
    </source>
</reference>
<dbReference type="CDD" id="cd00054">
    <property type="entry name" value="EGF_CA"/>
    <property type="match status" value="1"/>
</dbReference>
<proteinExistence type="predicted"/>
<dbReference type="PANTHER" id="PTHR27005">
    <property type="entry name" value="WALL-ASSOCIATED RECEPTOR KINASE-LIKE 21"/>
    <property type="match status" value="1"/>
</dbReference>
<dbReference type="Proteomes" id="UP000231279">
    <property type="component" value="Unassembled WGS sequence"/>
</dbReference>
<dbReference type="PROSITE" id="PS50011">
    <property type="entry name" value="PROTEIN_KINASE_DOM"/>
    <property type="match status" value="1"/>
</dbReference>
<organism evidence="16 17">
    <name type="scientific">Handroanthus impetiginosus</name>
    <dbReference type="NCBI Taxonomy" id="429701"/>
    <lineage>
        <taxon>Eukaryota</taxon>
        <taxon>Viridiplantae</taxon>
        <taxon>Streptophyta</taxon>
        <taxon>Embryophyta</taxon>
        <taxon>Tracheophyta</taxon>
        <taxon>Spermatophyta</taxon>
        <taxon>Magnoliopsida</taxon>
        <taxon>eudicotyledons</taxon>
        <taxon>Gunneridae</taxon>
        <taxon>Pentapetalae</taxon>
        <taxon>asterids</taxon>
        <taxon>lamiids</taxon>
        <taxon>Lamiales</taxon>
        <taxon>Bignoniaceae</taxon>
        <taxon>Crescentiina</taxon>
        <taxon>Tabebuia alliance</taxon>
        <taxon>Handroanthus</taxon>
    </lineage>
</organism>
<keyword evidence="8" id="KW-0067">ATP-binding</keyword>
<keyword evidence="7 16" id="KW-0418">Kinase</keyword>
<gene>
    <name evidence="16" type="ORF">CDL12_14748</name>
</gene>
<dbReference type="GO" id="GO:0005886">
    <property type="term" value="C:plasma membrane"/>
    <property type="evidence" value="ECO:0007669"/>
    <property type="project" value="TreeGrafter"/>
</dbReference>
<protein>
    <submittedName>
        <fullName evidence="16">Serine/threonine protein kinase</fullName>
        <ecNumber evidence="16">2.7.11.1</ecNumber>
    </submittedName>
</protein>
<evidence type="ECO:0000256" key="1">
    <source>
        <dbReference type="ARBA" id="ARBA00004479"/>
    </source>
</evidence>
<evidence type="ECO:0000256" key="14">
    <source>
        <dbReference type="SAM" id="Phobius"/>
    </source>
</evidence>
<dbReference type="GO" id="GO:0106310">
    <property type="term" value="F:protein serine kinase activity"/>
    <property type="evidence" value="ECO:0007669"/>
    <property type="project" value="RHEA"/>
</dbReference>
<keyword evidence="4 14" id="KW-0812">Transmembrane</keyword>
<comment type="subcellular location">
    <subcellularLocation>
        <location evidence="1">Membrane</location>
        <topology evidence="1">Single-pass type I membrane protein</topology>
    </subcellularLocation>
</comment>
<evidence type="ECO:0000256" key="13">
    <source>
        <dbReference type="ARBA" id="ARBA00047951"/>
    </source>
</evidence>
<feature type="domain" description="Protein kinase" evidence="15">
    <location>
        <begin position="163"/>
        <end position="434"/>
    </location>
</feature>
<dbReference type="InterPro" id="IPR001245">
    <property type="entry name" value="Ser-Thr/Tyr_kinase_cat_dom"/>
</dbReference>
<evidence type="ECO:0000256" key="9">
    <source>
        <dbReference type="ARBA" id="ARBA00022989"/>
    </source>
</evidence>
<dbReference type="Gene3D" id="2.10.25.10">
    <property type="entry name" value="Laminin"/>
    <property type="match status" value="1"/>
</dbReference>
<evidence type="ECO:0000256" key="6">
    <source>
        <dbReference type="ARBA" id="ARBA00022741"/>
    </source>
</evidence>
<dbReference type="PANTHER" id="PTHR27005:SF353">
    <property type="entry name" value="WALL-ASSOCIATED RECEPTOR KINASE-LIKE 22"/>
    <property type="match status" value="1"/>
</dbReference>
<evidence type="ECO:0000313" key="16">
    <source>
        <dbReference type="EMBL" id="PIN12641.1"/>
    </source>
</evidence>
<keyword evidence="10 14" id="KW-0472">Membrane</keyword>
<dbReference type="FunFam" id="1.10.510.10:FF:000084">
    <property type="entry name" value="Wall-associated receptor kinase 2"/>
    <property type="match status" value="1"/>
</dbReference>
<comment type="catalytic activity">
    <reaction evidence="12">
        <text>L-seryl-[protein] + ATP = O-phospho-L-seryl-[protein] + ADP + H(+)</text>
        <dbReference type="Rhea" id="RHEA:17989"/>
        <dbReference type="Rhea" id="RHEA-COMP:9863"/>
        <dbReference type="Rhea" id="RHEA-COMP:11604"/>
        <dbReference type="ChEBI" id="CHEBI:15378"/>
        <dbReference type="ChEBI" id="CHEBI:29999"/>
        <dbReference type="ChEBI" id="CHEBI:30616"/>
        <dbReference type="ChEBI" id="CHEBI:83421"/>
        <dbReference type="ChEBI" id="CHEBI:456216"/>
    </reaction>
</comment>
<dbReference type="InterPro" id="IPR008271">
    <property type="entry name" value="Ser/Thr_kinase_AS"/>
</dbReference>
<dbReference type="InterPro" id="IPR049883">
    <property type="entry name" value="NOTCH1_EGF-like"/>
</dbReference>
<dbReference type="FunFam" id="3.30.200.20:FF:000043">
    <property type="entry name" value="Wall-associated receptor kinase 2"/>
    <property type="match status" value="1"/>
</dbReference>
<dbReference type="InterPro" id="IPR000719">
    <property type="entry name" value="Prot_kinase_dom"/>
</dbReference>
<dbReference type="Pfam" id="PF07645">
    <property type="entry name" value="EGF_CA"/>
    <property type="match status" value="1"/>
</dbReference>
<dbReference type="Gene3D" id="3.30.200.20">
    <property type="entry name" value="Phosphorylase Kinase, domain 1"/>
    <property type="match status" value="1"/>
</dbReference>
<dbReference type="SMART" id="SM00220">
    <property type="entry name" value="S_TKc"/>
    <property type="match status" value="1"/>
</dbReference>
<dbReference type="OrthoDB" id="4062651at2759"/>
<dbReference type="AlphaFoldDB" id="A0A2G9H552"/>
<name>A0A2G9H552_9LAMI</name>
<dbReference type="STRING" id="429701.A0A2G9H552"/>
<accession>A0A2G9H552</accession>